<organism evidence="10 12">
    <name type="scientific">Haloferax gibbonsii</name>
    <dbReference type="NCBI Taxonomy" id="35746"/>
    <lineage>
        <taxon>Archaea</taxon>
        <taxon>Methanobacteriati</taxon>
        <taxon>Methanobacteriota</taxon>
        <taxon>Stenosarchaea group</taxon>
        <taxon>Halobacteria</taxon>
        <taxon>Halobacteriales</taxon>
        <taxon>Haloferacaceae</taxon>
        <taxon>Haloferax</taxon>
    </lineage>
</organism>
<geneLocation type="plasmid" evidence="10 12">
    <name>pHG2</name>
</geneLocation>
<dbReference type="InterPro" id="IPR036890">
    <property type="entry name" value="HATPase_C_sf"/>
</dbReference>
<feature type="domain" description="Histidine kinase" evidence="7">
    <location>
        <begin position="331"/>
        <end position="540"/>
    </location>
</feature>
<dbReference type="InterPro" id="IPR004358">
    <property type="entry name" value="Sig_transdc_His_kin-like_C"/>
</dbReference>
<dbReference type="CDD" id="cd00130">
    <property type="entry name" value="PAS"/>
    <property type="match status" value="2"/>
</dbReference>
<dbReference type="EC" id="2.7.13.3" evidence="2"/>
<feature type="domain" description="PAS" evidence="8">
    <location>
        <begin position="203"/>
        <end position="273"/>
    </location>
</feature>
<keyword evidence="3" id="KW-0597">Phosphoprotein</keyword>
<dbReference type="Proteomes" id="UP000066124">
    <property type="component" value="Plasmid pHG2"/>
</dbReference>
<dbReference type="InterPro" id="IPR000700">
    <property type="entry name" value="PAS-assoc_C"/>
</dbReference>
<dbReference type="GO" id="GO:0004673">
    <property type="term" value="F:protein histidine kinase activity"/>
    <property type="evidence" value="ECO:0007669"/>
    <property type="project" value="UniProtKB-EC"/>
</dbReference>
<evidence type="ECO:0000256" key="3">
    <source>
        <dbReference type="ARBA" id="ARBA00022553"/>
    </source>
</evidence>
<dbReference type="PROSITE" id="PS50109">
    <property type="entry name" value="HIS_KIN"/>
    <property type="match status" value="1"/>
</dbReference>
<dbReference type="SMART" id="SM00091">
    <property type="entry name" value="PAS"/>
    <property type="match status" value="2"/>
</dbReference>
<keyword evidence="5 10" id="KW-0418">Kinase</keyword>
<evidence type="ECO:0000313" key="11">
    <source>
        <dbReference type="EMBL" id="QOS14077.1"/>
    </source>
</evidence>
<evidence type="ECO:0000259" key="8">
    <source>
        <dbReference type="PROSITE" id="PS50112"/>
    </source>
</evidence>
<feature type="transmembrane region" description="Helical" evidence="6">
    <location>
        <begin position="15"/>
        <end position="35"/>
    </location>
</feature>
<keyword evidence="6" id="KW-1133">Transmembrane helix</keyword>
<dbReference type="Pfam" id="PF00989">
    <property type="entry name" value="PAS"/>
    <property type="match status" value="1"/>
</dbReference>
<gene>
    <name evidence="10" type="ORF">ABY42_18000</name>
    <name evidence="11" type="ORF">HfgLR_24465</name>
</gene>
<dbReference type="PROSITE" id="PS50113">
    <property type="entry name" value="PAC"/>
    <property type="match status" value="2"/>
</dbReference>
<reference evidence="11" key="3">
    <citation type="journal article" date="2021" name="Front. Microbiol.">
        <title>Cellular and Genomic Properties of Haloferax gibbonsii LR2-5, the Host of Euryarchaeal Virus HFTV1.</title>
        <authorList>
            <person name="Tittes C."/>
            <person name="Schwarzer S."/>
            <person name="Pfeiffer F."/>
            <person name="Dyall-Smith M."/>
            <person name="Rodriguez-Franco M."/>
            <person name="Oksanen H.M."/>
            <person name="Quax T.E.F."/>
        </authorList>
    </citation>
    <scope>NUCLEOTIDE SEQUENCE</scope>
    <source>
        <strain evidence="11">LR2-5</strain>
        <plasmid evidence="11 13">pHGLR2</plasmid>
    </source>
</reference>
<evidence type="ECO:0000313" key="10">
    <source>
        <dbReference type="EMBL" id="AKU09698.1"/>
    </source>
</evidence>
<feature type="domain" description="PAS" evidence="8">
    <location>
        <begin position="82"/>
        <end position="151"/>
    </location>
</feature>
<dbReference type="EMBL" id="CP063207">
    <property type="protein sequence ID" value="QOS14077.1"/>
    <property type="molecule type" value="Genomic_DNA"/>
</dbReference>
<evidence type="ECO:0000256" key="4">
    <source>
        <dbReference type="ARBA" id="ARBA00022679"/>
    </source>
</evidence>
<dbReference type="InterPro" id="IPR013767">
    <property type="entry name" value="PAS_fold"/>
</dbReference>
<dbReference type="Pfam" id="PF02518">
    <property type="entry name" value="HATPase_c"/>
    <property type="match status" value="1"/>
</dbReference>
<dbReference type="AlphaFoldDB" id="A0A0K1IZH4"/>
<proteinExistence type="predicted"/>
<reference evidence="10" key="2">
    <citation type="submission" date="2015-06" db="EMBL/GenBank/DDBJ databases">
        <authorList>
            <person name="Hoefler B.C."/>
            <person name="Straight P.D."/>
        </authorList>
    </citation>
    <scope>NUCLEOTIDE SEQUENCE [LARGE SCALE GENOMIC DNA]</scope>
    <source>
        <strain evidence="10">ARA6</strain>
        <plasmid evidence="10">pHG2</plasmid>
    </source>
</reference>
<dbReference type="CDD" id="cd00075">
    <property type="entry name" value="HATPase"/>
    <property type="match status" value="1"/>
</dbReference>
<dbReference type="SMART" id="SM00387">
    <property type="entry name" value="HATPase_c"/>
    <property type="match status" value="1"/>
</dbReference>
<dbReference type="InterPro" id="IPR003594">
    <property type="entry name" value="HATPase_dom"/>
</dbReference>
<dbReference type="EMBL" id="CP011949">
    <property type="protein sequence ID" value="AKU09698.1"/>
    <property type="molecule type" value="Genomic_DNA"/>
</dbReference>
<dbReference type="SMART" id="SM00086">
    <property type="entry name" value="PAC"/>
    <property type="match status" value="2"/>
</dbReference>
<dbReference type="SUPFAM" id="SSF55874">
    <property type="entry name" value="ATPase domain of HSP90 chaperone/DNA topoisomerase II/histidine kinase"/>
    <property type="match status" value="1"/>
</dbReference>
<dbReference type="Pfam" id="PF13426">
    <property type="entry name" value="PAS_9"/>
    <property type="match status" value="1"/>
</dbReference>
<dbReference type="NCBIfam" id="TIGR00229">
    <property type="entry name" value="sensory_box"/>
    <property type="match status" value="2"/>
</dbReference>
<keyword evidence="6" id="KW-0472">Membrane</keyword>
<evidence type="ECO:0000256" key="1">
    <source>
        <dbReference type="ARBA" id="ARBA00000085"/>
    </source>
</evidence>
<dbReference type="InterPro" id="IPR035965">
    <property type="entry name" value="PAS-like_dom_sf"/>
</dbReference>
<keyword evidence="4 11" id="KW-0808">Transferase</keyword>
<dbReference type="InterPro" id="IPR005467">
    <property type="entry name" value="His_kinase_dom"/>
</dbReference>
<protein>
    <recommendedName>
        <fullName evidence="2">histidine kinase</fullName>
        <ecNumber evidence="2">2.7.13.3</ecNumber>
    </recommendedName>
</protein>
<dbReference type="PRINTS" id="PR00344">
    <property type="entry name" value="BCTRLSENSOR"/>
</dbReference>
<feature type="domain" description="PAC" evidence="9">
    <location>
        <begin position="274"/>
        <end position="327"/>
    </location>
</feature>
<evidence type="ECO:0000256" key="6">
    <source>
        <dbReference type="SAM" id="Phobius"/>
    </source>
</evidence>
<dbReference type="PATRIC" id="fig|35746.4.peg.3938"/>
<dbReference type="Proteomes" id="UP000663064">
    <property type="component" value="Plasmid pHGLR2"/>
</dbReference>
<feature type="domain" description="PAC" evidence="9">
    <location>
        <begin position="154"/>
        <end position="206"/>
    </location>
</feature>
<evidence type="ECO:0000259" key="7">
    <source>
        <dbReference type="PROSITE" id="PS50109"/>
    </source>
</evidence>
<keyword evidence="6" id="KW-0812">Transmembrane</keyword>
<dbReference type="KEGG" id="hgi:ABY42_18000"/>
<dbReference type="PANTHER" id="PTHR43304:SF1">
    <property type="entry name" value="PAC DOMAIN-CONTAINING PROTEIN"/>
    <property type="match status" value="1"/>
</dbReference>
<evidence type="ECO:0000259" key="9">
    <source>
        <dbReference type="PROSITE" id="PS50113"/>
    </source>
</evidence>
<dbReference type="InterPro" id="IPR001610">
    <property type="entry name" value="PAC"/>
</dbReference>
<evidence type="ECO:0000256" key="2">
    <source>
        <dbReference type="ARBA" id="ARBA00012438"/>
    </source>
</evidence>
<dbReference type="Gene3D" id="3.30.565.10">
    <property type="entry name" value="Histidine kinase-like ATPase, C-terminal domain"/>
    <property type="match status" value="1"/>
</dbReference>
<dbReference type="PROSITE" id="PS50112">
    <property type="entry name" value="PAS"/>
    <property type="match status" value="2"/>
</dbReference>
<dbReference type="InterPro" id="IPR052162">
    <property type="entry name" value="Sensor_kinase/Photoreceptor"/>
</dbReference>
<geneLocation type="plasmid" evidence="11 13">
    <name>pHGLR2</name>
</geneLocation>
<evidence type="ECO:0000256" key="5">
    <source>
        <dbReference type="ARBA" id="ARBA00022777"/>
    </source>
</evidence>
<feature type="transmembrane region" description="Helical" evidence="6">
    <location>
        <begin position="47"/>
        <end position="65"/>
    </location>
</feature>
<sequence>MNDSPLDGLDARTMALAYLGFGTAGILGGELLLSAALGAPPAPEAELIKGFSFVAVSTAFVWALASRKDRRIERQQTSIRSSLDQLRTVVAASPVPIIAVTPEGRVTRWNDAATEAFGWKRDEVLGEPLPYSAGENSENSEEIIRRTIDEDGLSDVSVERRRADGDLREFRLSTAVVRDADDEPAEIVGVFVDVTEQQRRERRLREFELAVEQAGHAIYLTTPEGEITYVNPAFEEITGYDAAEAVGESAALLSSGEMPEAYYERLWRAVQSGETWQERIIDRRKGGELYTAIQTIAPIASDGDIHGYVAIQSDITESELTRQRLGVLNRMFRHNLRNRMNVIEGYAEMIRQDATGAAGVADEDLTDAAETIVEAASELVALSEKAQTVSDALESEATPRRVSALVESAVSRAESTYPEATIRTDIETGVFARVDSRVGAALDELIANALKHGGETVHVDVYRTEDDDSKLVVRVADDGPGIPDEEWRVIKRGEETPLEHGTGMGLWLVHWVVKKAGGSMELEPSPLGGTAVTLKLPVGAERPRTWFPSGE</sequence>
<accession>A0A0K1IZH4</accession>
<dbReference type="InterPro" id="IPR000014">
    <property type="entry name" value="PAS"/>
</dbReference>
<dbReference type="Gene3D" id="3.30.450.20">
    <property type="entry name" value="PAS domain"/>
    <property type="match status" value="2"/>
</dbReference>
<dbReference type="GeneID" id="59461593"/>
<evidence type="ECO:0000313" key="13">
    <source>
        <dbReference type="Proteomes" id="UP000663064"/>
    </source>
</evidence>
<reference evidence="12" key="1">
    <citation type="journal article" date="2015" name="J. Biotechnol.">
        <title>Complete genome sequence of Haloferax gibbonsii strain ARA6, a potential producer of polyhydroxyalkanoates and halocins isolated from Araruama, Rio de Janeiro, Brasil.</title>
        <authorList>
            <person name="Pinto L.H."/>
            <person name="D'Alincourt Carvalho-Assef A.P."/>
            <person name="Vieira R.P."/>
            <person name="Clementino M.M."/>
            <person name="Albano R.M."/>
        </authorList>
    </citation>
    <scope>NUCLEOTIDE SEQUENCE [LARGE SCALE GENOMIC DNA]</scope>
    <source>
        <strain evidence="12">ARA6</strain>
        <plasmid evidence="12">Plasmid pHG2</plasmid>
    </source>
</reference>
<keyword evidence="10" id="KW-0614">Plasmid</keyword>
<dbReference type="RefSeq" id="WP_050460361.1">
    <property type="nucleotide sequence ID" value="NZ_CP011949.1"/>
</dbReference>
<name>A0A0K1IZH4_HALGI</name>
<dbReference type="GO" id="GO:0006355">
    <property type="term" value="P:regulation of DNA-templated transcription"/>
    <property type="evidence" value="ECO:0007669"/>
    <property type="project" value="InterPro"/>
</dbReference>
<dbReference type="PANTHER" id="PTHR43304">
    <property type="entry name" value="PHYTOCHROME-LIKE PROTEIN CPH1"/>
    <property type="match status" value="1"/>
</dbReference>
<dbReference type="SUPFAM" id="SSF55785">
    <property type="entry name" value="PYP-like sensor domain (PAS domain)"/>
    <property type="match status" value="2"/>
</dbReference>
<evidence type="ECO:0000313" key="12">
    <source>
        <dbReference type="Proteomes" id="UP000066124"/>
    </source>
</evidence>
<comment type="catalytic activity">
    <reaction evidence="1">
        <text>ATP + protein L-histidine = ADP + protein N-phospho-L-histidine.</text>
        <dbReference type="EC" id="2.7.13.3"/>
    </reaction>
</comment>